<feature type="transmembrane region" description="Helical" evidence="1">
    <location>
        <begin position="227"/>
        <end position="247"/>
    </location>
</feature>
<feature type="transmembrane region" description="Helical" evidence="1">
    <location>
        <begin position="313"/>
        <end position="335"/>
    </location>
</feature>
<feature type="transmembrane region" description="Helical" evidence="1">
    <location>
        <begin position="90"/>
        <end position="110"/>
    </location>
</feature>
<reference evidence="2 3" key="1">
    <citation type="submission" date="2021-03" db="EMBL/GenBank/DDBJ databases">
        <title>Genomic Encyclopedia of Type Strains, Phase IV (KMG-IV): sequencing the most valuable type-strain genomes for metagenomic binning, comparative biology and taxonomic classification.</title>
        <authorList>
            <person name="Goeker M."/>
        </authorList>
    </citation>
    <scope>NUCLEOTIDE SEQUENCE [LARGE SCALE GENOMIC DNA]</scope>
    <source>
        <strain evidence="2 3">DSM 21085</strain>
    </source>
</reference>
<dbReference type="Proteomes" id="UP001519328">
    <property type="component" value="Unassembled WGS sequence"/>
</dbReference>
<feature type="transmembrane region" description="Helical" evidence="1">
    <location>
        <begin position="20"/>
        <end position="39"/>
    </location>
</feature>
<evidence type="ECO:0000313" key="2">
    <source>
        <dbReference type="EMBL" id="MBP1947259.1"/>
    </source>
</evidence>
<keyword evidence="1" id="KW-0472">Membrane</keyword>
<dbReference type="SUPFAM" id="SSF81442">
    <property type="entry name" value="Cytochrome c oxidase subunit I-like"/>
    <property type="match status" value="1"/>
</dbReference>
<dbReference type="InterPro" id="IPR036927">
    <property type="entry name" value="Cyt_c_oxase-like_su1_sf"/>
</dbReference>
<feature type="transmembrane region" description="Helical" evidence="1">
    <location>
        <begin position="396"/>
        <end position="417"/>
    </location>
</feature>
<dbReference type="EMBL" id="JAGGKK010000001">
    <property type="protein sequence ID" value="MBP1947259.1"/>
    <property type="molecule type" value="Genomic_DNA"/>
</dbReference>
<evidence type="ECO:0008006" key="4">
    <source>
        <dbReference type="Google" id="ProtNLM"/>
    </source>
</evidence>
<feature type="transmembrane region" description="Helical" evidence="1">
    <location>
        <begin position="59"/>
        <end position="78"/>
    </location>
</feature>
<evidence type="ECO:0000256" key="1">
    <source>
        <dbReference type="SAM" id="Phobius"/>
    </source>
</evidence>
<feature type="transmembrane region" description="Helical" evidence="1">
    <location>
        <begin position="283"/>
        <end position="307"/>
    </location>
</feature>
<keyword evidence="1" id="KW-0812">Transmembrane</keyword>
<keyword evidence="1" id="KW-1133">Transmembrane helix</keyword>
<proteinExistence type="predicted"/>
<feature type="transmembrane region" description="Helical" evidence="1">
    <location>
        <begin position="253"/>
        <end position="271"/>
    </location>
</feature>
<feature type="transmembrane region" description="Helical" evidence="1">
    <location>
        <begin position="116"/>
        <end position="136"/>
    </location>
</feature>
<sequence>MNNMMAGGSLKSDTNIKLPLAFILYALAALVISQTILFFNNDVLATGQFRIPDIWMGAHFLLLGYAAMIAMGAMYQLVPVAFLTPIWNQTFGFIQFLITAIGVTAFALLLGLMPEYALYGGIVAIIGIIMFIIQMAKTIFKQKKKNTMTLFVIGAITSFFLTIVAGFLLAWNITVGGIASHGTILSSHIVLGVSGWFTLLIFGFSYKLVPMFSLSHGYSMKWAKPAFITYIVGLVSLISSFWMENTLVQSNGWFLLLTGFFFFVLDIKEILAKRLKKKLDKPFSFSVLAIFNGLGVHMLAFMFSVSGVRESAVWGWLIFLYVMSWIIFSILGYLYKIVPFLWWTHKYADKIGKEKVPTLKEMINEKHAVILFTLFVISVVGLTGSGLLYIGFLVFVFQGLLTVTSLLYALSIIHVLIK</sequence>
<comment type="caution">
    <text evidence="2">The sequence shown here is derived from an EMBL/GenBank/DDBJ whole genome shotgun (WGS) entry which is preliminary data.</text>
</comment>
<accession>A0ABS4H8L6</accession>
<organism evidence="2 3">
    <name type="scientific">Virgibacillus litoralis</name>
    <dbReference type="NCBI Taxonomy" id="578221"/>
    <lineage>
        <taxon>Bacteria</taxon>
        <taxon>Bacillati</taxon>
        <taxon>Bacillota</taxon>
        <taxon>Bacilli</taxon>
        <taxon>Bacillales</taxon>
        <taxon>Bacillaceae</taxon>
        <taxon>Virgibacillus</taxon>
    </lineage>
</organism>
<keyword evidence="3" id="KW-1185">Reference proteome</keyword>
<feature type="transmembrane region" description="Helical" evidence="1">
    <location>
        <begin position="148"/>
        <end position="173"/>
    </location>
</feature>
<evidence type="ECO:0000313" key="3">
    <source>
        <dbReference type="Proteomes" id="UP001519328"/>
    </source>
</evidence>
<dbReference type="Gene3D" id="1.20.210.10">
    <property type="entry name" value="Cytochrome c oxidase-like, subunit I domain"/>
    <property type="match status" value="2"/>
</dbReference>
<gene>
    <name evidence="2" type="ORF">J2Z82_000182</name>
</gene>
<protein>
    <recommendedName>
        <fullName evidence="4">Permease</fullName>
    </recommendedName>
</protein>
<feature type="transmembrane region" description="Helical" evidence="1">
    <location>
        <begin position="185"/>
        <end position="206"/>
    </location>
</feature>
<name>A0ABS4H8L6_9BACI</name>
<feature type="transmembrane region" description="Helical" evidence="1">
    <location>
        <begin position="368"/>
        <end position="390"/>
    </location>
</feature>